<dbReference type="KEGG" id="hhy:Halhy_2372"/>
<evidence type="ECO:0008006" key="3">
    <source>
        <dbReference type="Google" id="ProtNLM"/>
    </source>
</evidence>
<dbReference type="RefSeq" id="WP_013764797.1">
    <property type="nucleotide sequence ID" value="NC_015510.1"/>
</dbReference>
<organism evidence="1 2">
    <name type="scientific">Haliscomenobacter hydrossis (strain ATCC 27775 / DSM 1100 / LMG 10767 / O)</name>
    <dbReference type="NCBI Taxonomy" id="760192"/>
    <lineage>
        <taxon>Bacteria</taxon>
        <taxon>Pseudomonadati</taxon>
        <taxon>Bacteroidota</taxon>
        <taxon>Saprospiria</taxon>
        <taxon>Saprospirales</taxon>
        <taxon>Haliscomenobacteraceae</taxon>
        <taxon>Haliscomenobacter</taxon>
    </lineage>
</organism>
<dbReference type="EMBL" id="CP002691">
    <property type="protein sequence ID" value="AEE50248.1"/>
    <property type="molecule type" value="Genomic_DNA"/>
</dbReference>
<reference evidence="1 2" key="1">
    <citation type="journal article" date="2011" name="Stand. Genomic Sci.">
        <title>Complete genome sequence of Haliscomenobacter hydrossis type strain (O).</title>
        <authorList>
            <consortium name="US DOE Joint Genome Institute (JGI-PGF)"/>
            <person name="Daligault H."/>
            <person name="Lapidus A."/>
            <person name="Zeytun A."/>
            <person name="Nolan M."/>
            <person name="Lucas S."/>
            <person name="Del Rio T.G."/>
            <person name="Tice H."/>
            <person name="Cheng J.F."/>
            <person name="Tapia R."/>
            <person name="Han C."/>
            <person name="Goodwin L."/>
            <person name="Pitluck S."/>
            <person name="Liolios K."/>
            <person name="Pagani I."/>
            <person name="Ivanova N."/>
            <person name="Huntemann M."/>
            <person name="Mavromatis K."/>
            <person name="Mikhailova N."/>
            <person name="Pati A."/>
            <person name="Chen A."/>
            <person name="Palaniappan K."/>
            <person name="Land M."/>
            <person name="Hauser L."/>
            <person name="Brambilla E.M."/>
            <person name="Rohde M."/>
            <person name="Verbarg S."/>
            <person name="Goker M."/>
            <person name="Bristow J."/>
            <person name="Eisen J.A."/>
            <person name="Markowitz V."/>
            <person name="Hugenholtz P."/>
            <person name="Kyrpides N.C."/>
            <person name="Klenk H.P."/>
            <person name="Woyke T."/>
        </authorList>
    </citation>
    <scope>NUCLEOTIDE SEQUENCE [LARGE SCALE GENOMIC DNA]</scope>
    <source>
        <strain evidence="2">ATCC 27775 / DSM 1100 / LMG 10767 / O</strain>
    </source>
</reference>
<protein>
    <recommendedName>
        <fullName evidence="3">DUF2281 domain-containing protein</fullName>
    </recommendedName>
</protein>
<keyword evidence="2" id="KW-1185">Reference proteome</keyword>
<evidence type="ECO:0000313" key="1">
    <source>
        <dbReference type="EMBL" id="AEE50248.1"/>
    </source>
</evidence>
<accession>F4KVC2</accession>
<dbReference type="STRING" id="760192.Halhy_2372"/>
<dbReference type="AlphaFoldDB" id="F4KVC2"/>
<dbReference type="Proteomes" id="UP000008461">
    <property type="component" value="Chromosome"/>
</dbReference>
<sequence length="83" mass="9668">MVESEKIYQSILLRLSSIPVDYLEQVDNYLQRFSQNIEKKKQNQVEIMSLAGSWSDMSDEDFGEFLEVAKSTGKELFIEDIEL</sequence>
<dbReference type="OrthoDB" id="1494802at2"/>
<dbReference type="HOGENOM" id="CLU_2537861_0_0_10"/>
<reference key="2">
    <citation type="submission" date="2011-04" db="EMBL/GenBank/DDBJ databases">
        <title>Complete sequence of chromosome of Haliscomenobacter hydrossis DSM 1100.</title>
        <authorList>
            <consortium name="US DOE Joint Genome Institute (JGI-PGF)"/>
            <person name="Lucas S."/>
            <person name="Han J."/>
            <person name="Lapidus A."/>
            <person name="Bruce D."/>
            <person name="Goodwin L."/>
            <person name="Pitluck S."/>
            <person name="Peters L."/>
            <person name="Kyrpides N."/>
            <person name="Mavromatis K."/>
            <person name="Ivanova N."/>
            <person name="Ovchinnikova G."/>
            <person name="Pagani I."/>
            <person name="Daligault H."/>
            <person name="Detter J.C."/>
            <person name="Han C."/>
            <person name="Land M."/>
            <person name="Hauser L."/>
            <person name="Markowitz V."/>
            <person name="Cheng J.-F."/>
            <person name="Hugenholtz P."/>
            <person name="Woyke T."/>
            <person name="Wu D."/>
            <person name="Verbarg S."/>
            <person name="Frueling A."/>
            <person name="Brambilla E."/>
            <person name="Klenk H.-P."/>
            <person name="Eisen J.A."/>
        </authorList>
    </citation>
    <scope>NUCLEOTIDE SEQUENCE</scope>
    <source>
        <strain>DSM 1100</strain>
    </source>
</reference>
<proteinExistence type="predicted"/>
<evidence type="ECO:0000313" key="2">
    <source>
        <dbReference type="Proteomes" id="UP000008461"/>
    </source>
</evidence>
<name>F4KVC2_HALH1</name>
<gene>
    <name evidence="1" type="ordered locus">Halhy_2372</name>
</gene>